<reference evidence="1" key="1">
    <citation type="submission" date="2019-06" db="EMBL/GenBank/DDBJ databases">
        <authorList>
            <person name="Zheng W."/>
        </authorList>
    </citation>
    <scope>NUCLEOTIDE SEQUENCE</scope>
    <source>
        <strain evidence="1">QDHG01</strain>
    </source>
</reference>
<gene>
    <name evidence="1" type="ORF">FGO68_gene15227</name>
</gene>
<evidence type="ECO:0000313" key="2">
    <source>
        <dbReference type="Proteomes" id="UP000785679"/>
    </source>
</evidence>
<name>A0A8J8T1H1_HALGN</name>
<comment type="caution">
    <text evidence="1">The sequence shown here is derived from an EMBL/GenBank/DDBJ whole genome shotgun (WGS) entry which is preliminary data.</text>
</comment>
<dbReference type="EMBL" id="RRYP01009905">
    <property type="protein sequence ID" value="TNV78752.1"/>
    <property type="molecule type" value="Genomic_DNA"/>
</dbReference>
<dbReference type="AlphaFoldDB" id="A0A8J8T1H1"/>
<accession>A0A8J8T1H1</accession>
<dbReference type="Proteomes" id="UP000785679">
    <property type="component" value="Unassembled WGS sequence"/>
</dbReference>
<sequence length="203" mass="22207">MWIEVYLVSKKYFQHANPPSLLQYSFLSDRSTCTTLTICRLALEAGALLLVEDLPDGVRRLAFLAKVLLNLEKLLLERRKVLFGQALVALELIGVHREEAFLLVMYLPVPLGGVAPLGGHEPLVLLGCDELADLLPGGDLALMLVLVSPYLLAPDPMDALHRLSTCLARGIVCPLILLLLPLPLCLDGCYLPADAEYLQVLDA</sequence>
<organism evidence="1 2">
    <name type="scientific">Halteria grandinella</name>
    <dbReference type="NCBI Taxonomy" id="5974"/>
    <lineage>
        <taxon>Eukaryota</taxon>
        <taxon>Sar</taxon>
        <taxon>Alveolata</taxon>
        <taxon>Ciliophora</taxon>
        <taxon>Intramacronucleata</taxon>
        <taxon>Spirotrichea</taxon>
        <taxon>Stichotrichia</taxon>
        <taxon>Sporadotrichida</taxon>
        <taxon>Halteriidae</taxon>
        <taxon>Halteria</taxon>
    </lineage>
</organism>
<proteinExistence type="predicted"/>
<evidence type="ECO:0000313" key="1">
    <source>
        <dbReference type="EMBL" id="TNV78752.1"/>
    </source>
</evidence>
<keyword evidence="2" id="KW-1185">Reference proteome</keyword>
<protein>
    <submittedName>
        <fullName evidence="1">Uncharacterized protein</fullName>
    </submittedName>
</protein>